<dbReference type="InterPro" id="IPR036208">
    <property type="entry name" value="VHL_sf"/>
</dbReference>
<dbReference type="InterPro" id="IPR037140">
    <property type="entry name" value="VHL_beta_dom_sf"/>
</dbReference>
<comment type="similarity">
    <text evidence="1">Belongs to the VHL family.</text>
</comment>
<dbReference type="Pfam" id="PF01847">
    <property type="entry name" value="VHL"/>
    <property type="match status" value="1"/>
</dbReference>
<evidence type="ECO:0000259" key="2">
    <source>
        <dbReference type="Pfam" id="PF01847"/>
    </source>
</evidence>
<dbReference type="Proteomes" id="UP000289660">
    <property type="component" value="Unassembled WGS sequence"/>
</dbReference>
<sequence>MLLKWLKITGLSLIIWNLCYSAESQTSAKILRPRSCRVESELRSLNSNVSTYIQVINRSSSSVKVYWIDFNGKRQHYFDLDPLQSRDQQTYVTHPWLIAQSGANQPCIHIFLPIPQKGIIIID</sequence>
<reference evidence="4" key="1">
    <citation type="submission" date="2018-12" db="EMBL/GenBank/DDBJ databases">
        <title>Genome sequence of Microcystis aeruginosa NIES-4285.</title>
        <authorList>
            <person name="Tanabe Y."/>
        </authorList>
    </citation>
    <scope>NUCLEOTIDE SEQUENCE [LARGE SCALE GENOMIC DNA]</scope>
    <source>
        <strain evidence="4">NIES-4285</strain>
    </source>
</reference>
<proteinExistence type="inferred from homology"/>
<protein>
    <recommendedName>
        <fullName evidence="2">von Hippel-Lindau disease tumour suppressor beta domain-containing protein</fullName>
    </recommendedName>
</protein>
<dbReference type="InterPro" id="IPR022772">
    <property type="entry name" value="VHL_tumour_suppress_b/a_dom"/>
</dbReference>
<feature type="domain" description="von Hippel-Lindau disease tumour suppressor beta" evidence="2">
    <location>
        <begin position="42"/>
        <end position="106"/>
    </location>
</feature>
<dbReference type="Gene3D" id="2.60.40.780">
    <property type="entry name" value="von Hippel-Lindau disease tumour suppressor, beta domain"/>
    <property type="match status" value="1"/>
</dbReference>
<name>A0A402DKA6_MICAE</name>
<evidence type="ECO:0000313" key="4">
    <source>
        <dbReference type="Proteomes" id="UP000289660"/>
    </source>
</evidence>
<dbReference type="InterPro" id="IPR024053">
    <property type="entry name" value="VHL_beta_dom"/>
</dbReference>
<comment type="caution">
    <text evidence="3">The sequence shown here is derived from an EMBL/GenBank/DDBJ whole genome shotgun (WGS) entry which is preliminary data.</text>
</comment>
<gene>
    <name evidence="3" type="ORF">MiAbB_04591</name>
</gene>
<accession>A0A402DKA6</accession>
<organism evidence="3 4">
    <name type="scientific">Microcystis aeruginosa NIES-4285</name>
    <dbReference type="NCBI Taxonomy" id="2497681"/>
    <lineage>
        <taxon>Bacteria</taxon>
        <taxon>Bacillati</taxon>
        <taxon>Cyanobacteriota</taxon>
        <taxon>Cyanophyceae</taxon>
        <taxon>Oscillatoriophycideae</taxon>
        <taxon>Chroococcales</taxon>
        <taxon>Microcystaceae</taxon>
        <taxon>Microcystis</taxon>
    </lineage>
</organism>
<dbReference type="CDD" id="cd05468">
    <property type="entry name" value="pVHL"/>
    <property type="match status" value="1"/>
</dbReference>
<evidence type="ECO:0000313" key="3">
    <source>
        <dbReference type="EMBL" id="GCE62642.1"/>
    </source>
</evidence>
<dbReference type="EMBL" id="BIFY01000160">
    <property type="protein sequence ID" value="GCE62642.1"/>
    <property type="molecule type" value="Genomic_DNA"/>
</dbReference>
<dbReference type="AlphaFoldDB" id="A0A402DKA6"/>
<evidence type="ECO:0000256" key="1">
    <source>
        <dbReference type="ARBA" id="ARBA00010057"/>
    </source>
</evidence>
<dbReference type="SUPFAM" id="SSF49468">
    <property type="entry name" value="VHL"/>
    <property type="match status" value="1"/>
</dbReference>
<dbReference type="RefSeq" id="WP_130758478.1">
    <property type="nucleotide sequence ID" value="NZ_BIFY01000160.1"/>
</dbReference>